<evidence type="ECO:0000313" key="2">
    <source>
        <dbReference type="EMBL" id="UUX35160.1"/>
    </source>
</evidence>
<reference evidence="2 3" key="1">
    <citation type="submission" date="2022-08" db="EMBL/GenBank/DDBJ databases">
        <title>Aerococcaceae sp. nov isolated from spoiled eye mask.</title>
        <authorList>
            <person name="Zhou G."/>
            <person name="Xie X.-B."/>
            <person name="Shi Q.-S."/>
            <person name="Wang Y.-S."/>
            <person name="Wen X."/>
            <person name="Peng H."/>
            <person name="Yang X.-J."/>
            <person name="Tao H.-B."/>
            <person name="Huang X.-M."/>
        </authorList>
    </citation>
    <scope>NUCLEOTIDE SEQUENCE [LARGE SCALE GENOMIC DNA]</scope>
    <source>
        <strain evidence="3">DM20194951</strain>
    </source>
</reference>
<dbReference type="EMBL" id="CP102453">
    <property type="protein sequence ID" value="UUX35160.1"/>
    <property type="molecule type" value="Genomic_DNA"/>
</dbReference>
<keyword evidence="1" id="KW-1133">Transmembrane helix</keyword>
<feature type="transmembrane region" description="Helical" evidence="1">
    <location>
        <begin position="98"/>
        <end position="115"/>
    </location>
</feature>
<evidence type="ECO:0000256" key="1">
    <source>
        <dbReference type="SAM" id="Phobius"/>
    </source>
</evidence>
<evidence type="ECO:0000313" key="3">
    <source>
        <dbReference type="Proteomes" id="UP001315967"/>
    </source>
</evidence>
<keyword evidence="1" id="KW-0812">Transmembrane</keyword>
<gene>
    <name evidence="2" type="ORF">NRE15_05830</name>
</gene>
<feature type="transmembrane region" description="Helical" evidence="1">
    <location>
        <begin position="41"/>
        <end position="62"/>
    </location>
</feature>
<sequence length="123" mass="13819">MLQKLTHNLLKVGLITGLICLLFFLIDFFSSTELTWDNINLYFFLPLCAVVGQFLVNSYKISKKSNQIKTSDDIAMILIASIPFILYGLSQGNQLMDAFIKVAPVYLGTIIGGFLHREAITIR</sequence>
<accession>A0ABY5P9X5</accession>
<dbReference type="RefSeq" id="WP_313794653.1">
    <property type="nucleotide sequence ID" value="NZ_CP102453.1"/>
</dbReference>
<feature type="transmembrane region" description="Helical" evidence="1">
    <location>
        <begin position="74"/>
        <end position="92"/>
    </location>
</feature>
<feature type="transmembrane region" description="Helical" evidence="1">
    <location>
        <begin position="12"/>
        <end position="29"/>
    </location>
</feature>
<protein>
    <recommendedName>
        <fullName evidence="4">EamA domain-containing protein</fullName>
    </recommendedName>
</protein>
<name>A0ABY5P9X5_9LACT</name>
<keyword evidence="1" id="KW-0472">Membrane</keyword>
<dbReference type="Proteomes" id="UP001315967">
    <property type="component" value="Chromosome"/>
</dbReference>
<proteinExistence type="predicted"/>
<organism evidence="2 3">
    <name type="scientific">Fundicoccus culcitae</name>
    <dbReference type="NCBI Taxonomy" id="2969821"/>
    <lineage>
        <taxon>Bacteria</taxon>
        <taxon>Bacillati</taxon>
        <taxon>Bacillota</taxon>
        <taxon>Bacilli</taxon>
        <taxon>Lactobacillales</taxon>
        <taxon>Aerococcaceae</taxon>
        <taxon>Fundicoccus</taxon>
    </lineage>
</organism>
<keyword evidence="3" id="KW-1185">Reference proteome</keyword>
<evidence type="ECO:0008006" key="4">
    <source>
        <dbReference type="Google" id="ProtNLM"/>
    </source>
</evidence>